<protein>
    <recommendedName>
        <fullName evidence="3">EfeO-type cupredoxin-like domain-containing protein</fullName>
    </recommendedName>
</protein>
<keyword evidence="2" id="KW-1185">Reference proteome</keyword>
<name>A0AA96GKF1_9BACT</name>
<dbReference type="KEGG" id="nall:PP769_09515"/>
<dbReference type="Gene3D" id="2.60.40.420">
    <property type="entry name" value="Cupredoxins - blue copper proteins"/>
    <property type="match status" value="1"/>
</dbReference>
<proteinExistence type="predicted"/>
<sequence>MTSPSAQPIQEVIVTIEGYTFQTTQMPLQLDTETIIYITNKDTVRHDFGSDMFLHTLTHVDSNGVVTYGKGVEGVLLEPGHEASIRLMLNHSGRFQFQCSIHKEMKGEILLLTVDAV</sequence>
<reference evidence="1 2" key="1">
    <citation type="submission" date="2023-01" db="EMBL/GenBank/DDBJ databases">
        <title>Cultivation and genomic characterization of new, ubiquitous marine nitrite-oxidizing bacteria from the Nitrospirales.</title>
        <authorList>
            <person name="Mueller A.J."/>
            <person name="Daebeler A."/>
            <person name="Herbold C.W."/>
            <person name="Kirkegaard R.H."/>
            <person name="Daims H."/>
        </authorList>
    </citation>
    <scope>NUCLEOTIDE SEQUENCE [LARGE SCALE GENOMIC DNA]</scope>
    <source>
        <strain evidence="1 2">VA</strain>
    </source>
</reference>
<dbReference type="SUPFAM" id="SSF49503">
    <property type="entry name" value="Cupredoxins"/>
    <property type="match status" value="1"/>
</dbReference>
<accession>A0AA96GKF1</accession>
<evidence type="ECO:0000313" key="2">
    <source>
        <dbReference type="Proteomes" id="UP001302719"/>
    </source>
</evidence>
<evidence type="ECO:0008006" key="3">
    <source>
        <dbReference type="Google" id="ProtNLM"/>
    </source>
</evidence>
<dbReference type="EMBL" id="CP116967">
    <property type="protein sequence ID" value="WNM59974.1"/>
    <property type="molecule type" value="Genomic_DNA"/>
</dbReference>
<evidence type="ECO:0000313" key="1">
    <source>
        <dbReference type="EMBL" id="WNM59974.1"/>
    </source>
</evidence>
<organism evidence="1 2">
    <name type="scientific">Candidatus Nitrospira allomarina</name>
    <dbReference type="NCBI Taxonomy" id="3020900"/>
    <lineage>
        <taxon>Bacteria</taxon>
        <taxon>Pseudomonadati</taxon>
        <taxon>Nitrospirota</taxon>
        <taxon>Nitrospiria</taxon>
        <taxon>Nitrospirales</taxon>
        <taxon>Nitrospiraceae</taxon>
        <taxon>Nitrospira</taxon>
    </lineage>
</organism>
<dbReference type="InterPro" id="IPR008972">
    <property type="entry name" value="Cupredoxin"/>
</dbReference>
<gene>
    <name evidence="1" type="ORF">PP769_09515</name>
</gene>
<dbReference type="Proteomes" id="UP001302719">
    <property type="component" value="Chromosome"/>
</dbReference>
<dbReference type="RefSeq" id="WP_312646881.1">
    <property type="nucleotide sequence ID" value="NZ_CP116967.1"/>
</dbReference>
<dbReference type="AlphaFoldDB" id="A0AA96GKF1"/>